<comment type="caution">
    <text evidence="5">The sequence shown here is derived from an EMBL/GenBank/DDBJ whole genome shotgun (WGS) entry which is preliminary data.</text>
</comment>
<dbReference type="Proteomes" id="UP000178091">
    <property type="component" value="Unassembled WGS sequence"/>
</dbReference>
<dbReference type="SUPFAM" id="SSF52540">
    <property type="entry name" value="P-loop containing nucleoside triphosphate hydrolases"/>
    <property type="match status" value="1"/>
</dbReference>
<dbReference type="AlphaFoldDB" id="A0A1F4XS81"/>
<gene>
    <name evidence="5" type="ORF">A3F55_00560</name>
</gene>
<comment type="similarity">
    <text evidence="1">Belongs to the GSP E family.</text>
</comment>
<dbReference type="GO" id="GO:0016887">
    <property type="term" value="F:ATP hydrolysis activity"/>
    <property type="evidence" value="ECO:0007669"/>
    <property type="project" value="TreeGrafter"/>
</dbReference>
<dbReference type="PROSITE" id="PS00662">
    <property type="entry name" value="T2SP_E"/>
    <property type="match status" value="1"/>
</dbReference>
<evidence type="ECO:0000313" key="5">
    <source>
        <dbReference type="EMBL" id="OGC84458.1"/>
    </source>
</evidence>
<reference evidence="5 6" key="1">
    <citation type="journal article" date="2016" name="Nat. Commun.">
        <title>Thousands of microbial genomes shed light on interconnected biogeochemical processes in an aquifer system.</title>
        <authorList>
            <person name="Anantharaman K."/>
            <person name="Brown C.T."/>
            <person name="Hug L.A."/>
            <person name="Sharon I."/>
            <person name="Castelle C.J."/>
            <person name="Probst A.J."/>
            <person name="Thomas B.C."/>
            <person name="Singh A."/>
            <person name="Wilkins M.J."/>
            <person name="Karaoz U."/>
            <person name="Brodie E.L."/>
            <person name="Williams K.H."/>
            <person name="Hubbard S.S."/>
            <person name="Banfield J.F."/>
        </authorList>
    </citation>
    <scope>NUCLEOTIDE SEQUENCE [LARGE SCALE GENOMIC DNA]</scope>
</reference>
<evidence type="ECO:0000259" key="4">
    <source>
        <dbReference type="PROSITE" id="PS00662"/>
    </source>
</evidence>
<organism evidence="5 6">
    <name type="scientific">Candidatus Adlerbacteria bacterium RIFCSPHIGHO2_12_FULL_53_18</name>
    <dbReference type="NCBI Taxonomy" id="1797242"/>
    <lineage>
        <taxon>Bacteria</taxon>
        <taxon>Candidatus Adleribacteriota</taxon>
    </lineage>
</organism>
<evidence type="ECO:0000256" key="2">
    <source>
        <dbReference type="ARBA" id="ARBA00022741"/>
    </source>
</evidence>
<dbReference type="InterPro" id="IPR003593">
    <property type="entry name" value="AAA+_ATPase"/>
</dbReference>
<keyword evidence="3" id="KW-0067">ATP-binding</keyword>
<dbReference type="PANTHER" id="PTHR30258">
    <property type="entry name" value="TYPE II SECRETION SYSTEM PROTEIN GSPE-RELATED"/>
    <property type="match status" value="1"/>
</dbReference>
<dbReference type="EMBL" id="MEWW01000016">
    <property type="protein sequence ID" value="OGC84458.1"/>
    <property type="molecule type" value="Genomic_DNA"/>
</dbReference>
<evidence type="ECO:0000256" key="3">
    <source>
        <dbReference type="ARBA" id="ARBA00022840"/>
    </source>
</evidence>
<dbReference type="Pfam" id="PF00437">
    <property type="entry name" value="T2SSE"/>
    <property type="match status" value="1"/>
</dbReference>
<proteinExistence type="inferred from homology"/>
<dbReference type="SMART" id="SM00382">
    <property type="entry name" value="AAA"/>
    <property type="match status" value="1"/>
</dbReference>
<dbReference type="Gene3D" id="3.30.450.90">
    <property type="match status" value="1"/>
</dbReference>
<name>A0A1F4XS81_9BACT</name>
<feature type="domain" description="Bacterial type II secretion system protein E" evidence="4">
    <location>
        <begin position="229"/>
        <end position="243"/>
    </location>
</feature>
<dbReference type="InterPro" id="IPR027417">
    <property type="entry name" value="P-loop_NTPase"/>
</dbReference>
<dbReference type="GO" id="GO:0005524">
    <property type="term" value="F:ATP binding"/>
    <property type="evidence" value="ECO:0007669"/>
    <property type="project" value="UniProtKB-KW"/>
</dbReference>
<dbReference type="PANTHER" id="PTHR30258:SF3">
    <property type="entry name" value="SLL1921 PROTEIN"/>
    <property type="match status" value="1"/>
</dbReference>
<dbReference type="InterPro" id="IPR001482">
    <property type="entry name" value="T2SS/T4SS_dom"/>
</dbReference>
<dbReference type="CDD" id="cd01129">
    <property type="entry name" value="PulE-GspE-like"/>
    <property type="match status" value="1"/>
</dbReference>
<accession>A0A1F4XS81</accession>
<sequence length="426" mass="46752">MEQLLTKVTSLQDISKLIDEAITLKHTYRVTRILEVILAGGLSTGASDIHFEPEEAAVRLRYRLDGVLLDVLTFDHETYRLALSRLKLLSGLKLNITDEAQDGRFSIKIKGSEIELRTSILPGNYAETLVLRILNPASIGVQLEELGLEEDLRLRIEKEILKPNGMILTTGPTGSGKTTTLYAFLRKVNSPQTKIITIEDPIEYHLKGLVQTQVDKKTYTFAAGLRSALRQDPDIIMIGEIRDGEVATTAVNAALTGHLVFSTLHTNNAAGSFPRLIDLGVDEKVLSSSVNVAMAQRLVRKLCNACKKQRAASTEEKTLIDKILAGVVNRALIPQDTSMVYGATEGGTCPECHGRGYKGRIGIFEAIFMDGAIETILREKPSEREIAEAAKPQGIPTMPQDGILKVLRGVTSLEELKRVVDLDTGR</sequence>
<evidence type="ECO:0000256" key="1">
    <source>
        <dbReference type="ARBA" id="ARBA00006611"/>
    </source>
</evidence>
<evidence type="ECO:0000313" key="6">
    <source>
        <dbReference type="Proteomes" id="UP000178091"/>
    </source>
</evidence>
<protein>
    <recommendedName>
        <fullName evidence="4">Bacterial type II secretion system protein E domain-containing protein</fullName>
    </recommendedName>
</protein>
<keyword evidence="2" id="KW-0547">Nucleotide-binding</keyword>
<dbReference type="Gene3D" id="3.40.50.300">
    <property type="entry name" value="P-loop containing nucleotide triphosphate hydrolases"/>
    <property type="match status" value="1"/>
</dbReference>
<dbReference type="GO" id="GO:0005886">
    <property type="term" value="C:plasma membrane"/>
    <property type="evidence" value="ECO:0007669"/>
    <property type="project" value="TreeGrafter"/>
</dbReference>